<name>A0ABZ2L2H3_9BACT</name>
<evidence type="ECO:0000313" key="3">
    <source>
        <dbReference type="Proteomes" id="UP001374803"/>
    </source>
</evidence>
<keyword evidence="3" id="KW-1185">Reference proteome</keyword>
<protein>
    <submittedName>
        <fullName evidence="2">Uncharacterized protein</fullName>
    </submittedName>
</protein>
<dbReference type="EMBL" id="CP089983">
    <property type="protein sequence ID" value="WXB05122.1"/>
    <property type="molecule type" value="Genomic_DNA"/>
</dbReference>
<proteinExistence type="predicted"/>
<feature type="compositionally biased region" description="Low complexity" evidence="1">
    <location>
        <begin position="179"/>
        <end position="194"/>
    </location>
</feature>
<gene>
    <name evidence="2" type="ORF">LVJ94_50540</name>
</gene>
<organism evidence="2 3">
    <name type="scientific">Pendulispora rubella</name>
    <dbReference type="NCBI Taxonomy" id="2741070"/>
    <lineage>
        <taxon>Bacteria</taxon>
        <taxon>Pseudomonadati</taxon>
        <taxon>Myxococcota</taxon>
        <taxon>Myxococcia</taxon>
        <taxon>Myxococcales</taxon>
        <taxon>Sorangiineae</taxon>
        <taxon>Pendulisporaceae</taxon>
        <taxon>Pendulispora</taxon>
    </lineage>
</organism>
<dbReference type="Proteomes" id="UP001374803">
    <property type="component" value="Chromosome"/>
</dbReference>
<dbReference type="RefSeq" id="WP_394834764.1">
    <property type="nucleotide sequence ID" value="NZ_CP089929.1"/>
</dbReference>
<evidence type="ECO:0000313" key="2">
    <source>
        <dbReference type="EMBL" id="WXB05122.1"/>
    </source>
</evidence>
<accession>A0ABZ2L2H3</accession>
<sequence length="244" mass="25995">MSTPPDVDSAAAAALPRDELVAMVSRAHEGSAYAESTQAGRALAAQSKLPKIIAENLGAGFGQWSFFPDAGEIVDFACAYTPPSTEDEIWAIARGWASDDAASRHTILALVGREILQHELRRIPVPKLLELVDEARPARALALRASLGLEVPPAAAAKPARKEKKPAAGKAAPKREIPTRMPRPTATPRAKAAPEAPPKRFAHPKFGEGVLERQDGTGPEAKLTIKFDSGSKTLLARYVTELST</sequence>
<feature type="region of interest" description="Disordered" evidence="1">
    <location>
        <begin position="154"/>
        <end position="223"/>
    </location>
</feature>
<evidence type="ECO:0000256" key="1">
    <source>
        <dbReference type="SAM" id="MobiDB-lite"/>
    </source>
</evidence>
<reference evidence="2" key="1">
    <citation type="submission" date="2021-12" db="EMBL/GenBank/DDBJ databases">
        <title>Discovery of the Pendulisporaceae a myxobacterial family with distinct sporulation behavior and unique specialized metabolism.</title>
        <authorList>
            <person name="Garcia R."/>
            <person name="Popoff A."/>
            <person name="Bader C.D."/>
            <person name="Loehr J."/>
            <person name="Walesch S."/>
            <person name="Walt C."/>
            <person name="Boldt J."/>
            <person name="Bunk B."/>
            <person name="Haeckl F.J.F.P.J."/>
            <person name="Gunesch A.P."/>
            <person name="Birkelbach J."/>
            <person name="Nuebel U."/>
            <person name="Pietschmann T."/>
            <person name="Bach T."/>
            <person name="Mueller R."/>
        </authorList>
    </citation>
    <scope>NUCLEOTIDE SEQUENCE</scope>
    <source>
        <strain evidence="2">MSr11367</strain>
    </source>
</reference>